<evidence type="ECO:0000313" key="2">
    <source>
        <dbReference type="EMBL" id="MPD04736.1"/>
    </source>
</evidence>
<accession>A0A5B7KD29</accession>
<proteinExistence type="predicted"/>
<organism evidence="2 3">
    <name type="scientific">Portunus trituberculatus</name>
    <name type="common">Swimming crab</name>
    <name type="synonym">Neptunus trituberculatus</name>
    <dbReference type="NCBI Taxonomy" id="210409"/>
    <lineage>
        <taxon>Eukaryota</taxon>
        <taxon>Metazoa</taxon>
        <taxon>Ecdysozoa</taxon>
        <taxon>Arthropoda</taxon>
        <taxon>Crustacea</taxon>
        <taxon>Multicrustacea</taxon>
        <taxon>Malacostraca</taxon>
        <taxon>Eumalacostraca</taxon>
        <taxon>Eucarida</taxon>
        <taxon>Decapoda</taxon>
        <taxon>Pleocyemata</taxon>
        <taxon>Brachyura</taxon>
        <taxon>Eubrachyura</taxon>
        <taxon>Portunoidea</taxon>
        <taxon>Portunidae</taxon>
        <taxon>Portuninae</taxon>
        <taxon>Portunus</taxon>
    </lineage>
</organism>
<evidence type="ECO:0000256" key="1">
    <source>
        <dbReference type="SAM" id="MobiDB-lite"/>
    </source>
</evidence>
<dbReference type="Proteomes" id="UP000324222">
    <property type="component" value="Unassembled WGS sequence"/>
</dbReference>
<keyword evidence="3" id="KW-1185">Reference proteome</keyword>
<evidence type="ECO:0000313" key="3">
    <source>
        <dbReference type="Proteomes" id="UP000324222"/>
    </source>
</evidence>
<protein>
    <submittedName>
        <fullName evidence="2">Uncharacterized protein</fullName>
    </submittedName>
</protein>
<dbReference type="AlphaFoldDB" id="A0A5B7KD29"/>
<sequence>MTDTEPPTPNNNNNNNNTPQVVSVFFSPPLLMRMDAANVPGTQVICKVGVACYLRGHDTHTLTWTGQGVNRREPTSFL</sequence>
<comment type="caution">
    <text evidence="2">The sequence shown here is derived from an EMBL/GenBank/DDBJ whole genome shotgun (WGS) entry which is preliminary data.</text>
</comment>
<feature type="compositionally biased region" description="Low complexity" evidence="1">
    <location>
        <begin position="10"/>
        <end position="19"/>
    </location>
</feature>
<feature type="region of interest" description="Disordered" evidence="1">
    <location>
        <begin position="1"/>
        <end position="21"/>
    </location>
</feature>
<dbReference type="EMBL" id="VSRR010142500">
    <property type="protein sequence ID" value="MPD04736.1"/>
    <property type="molecule type" value="Genomic_DNA"/>
</dbReference>
<reference evidence="2 3" key="1">
    <citation type="submission" date="2019-05" db="EMBL/GenBank/DDBJ databases">
        <title>Another draft genome of Portunus trituberculatus and its Hox gene families provides insights of decapod evolution.</title>
        <authorList>
            <person name="Jeong J.-H."/>
            <person name="Song I."/>
            <person name="Kim S."/>
            <person name="Choi T."/>
            <person name="Kim D."/>
            <person name="Ryu S."/>
            <person name="Kim W."/>
        </authorList>
    </citation>
    <scope>NUCLEOTIDE SEQUENCE [LARGE SCALE GENOMIC DNA]</scope>
    <source>
        <tissue evidence="2">Muscle</tissue>
    </source>
</reference>
<gene>
    <name evidence="2" type="ORF">E2C01_100441</name>
</gene>
<name>A0A5B7KD29_PORTR</name>